<dbReference type="Proteomes" id="UP000762676">
    <property type="component" value="Unassembled WGS sequence"/>
</dbReference>
<feature type="region of interest" description="Disordered" evidence="1">
    <location>
        <begin position="71"/>
        <end position="97"/>
    </location>
</feature>
<accession>A0AAV4IX26</accession>
<proteinExistence type="predicted"/>
<evidence type="ECO:0000256" key="1">
    <source>
        <dbReference type="SAM" id="MobiDB-lite"/>
    </source>
</evidence>
<feature type="compositionally biased region" description="Basic and acidic residues" evidence="1">
    <location>
        <begin position="71"/>
        <end position="81"/>
    </location>
</feature>
<comment type="caution">
    <text evidence="2">The sequence shown here is derived from an EMBL/GenBank/DDBJ whole genome shotgun (WGS) entry which is preliminary data.</text>
</comment>
<feature type="compositionally biased region" description="Polar residues" evidence="1">
    <location>
        <begin position="87"/>
        <end position="97"/>
    </location>
</feature>
<evidence type="ECO:0000313" key="2">
    <source>
        <dbReference type="EMBL" id="GFS13056.1"/>
    </source>
</evidence>
<protein>
    <submittedName>
        <fullName evidence="2">Uncharacterized protein</fullName>
    </submittedName>
</protein>
<dbReference type="AlphaFoldDB" id="A0AAV4IX26"/>
<sequence>MPLRKAHAVDITGNFQERRKGMKNMASEKTGGDRKTDRLRLKQNDDKTTEGGETSRHCVLLVVVQADTKESPHLHSAERHLGGPFRSTLTSASTPSQDGVDLFSLHSKILDPKWPSQMRLFVWVNHCALVLPDERTHHLGRNSLTRHRTPFTRCAKITPSSIERRERGILRKTKGIKLTNSRGETTAEPSRLLLRLFRARFLNYLPLRRVCVQNLSLWKAPNKYFAAHTRNKISVLSISIALLQRGDDTFLYPR</sequence>
<organism evidence="2 3">
    <name type="scientific">Elysia marginata</name>
    <dbReference type="NCBI Taxonomy" id="1093978"/>
    <lineage>
        <taxon>Eukaryota</taxon>
        <taxon>Metazoa</taxon>
        <taxon>Spiralia</taxon>
        <taxon>Lophotrochozoa</taxon>
        <taxon>Mollusca</taxon>
        <taxon>Gastropoda</taxon>
        <taxon>Heterobranchia</taxon>
        <taxon>Euthyneura</taxon>
        <taxon>Panpulmonata</taxon>
        <taxon>Sacoglossa</taxon>
        <taxon>Placobranchoidea</taxon>
        <taxon>Plakobranchidae</taxon>
        <taxon>Elysia</taxon>
    </lineage>
</organism>
<feature type="region of interest" description="Disordered" evidence="1">
    <location>
        <begin position="1"/>
        <end position="54"/>
    </location>
</feature>
<name>A0AAV4IX26_9GAST</name>
<evidence type="ECO:0000313" key="3">
    <source>
        <dbReference type="Proteomes" id="UP000762676"/>
    </source>
</evidence>
<keyword evidence="3" id="KW-1185">Reference proteome</keyword>
<dbReference type="EMBL" id="BMAT01009755">
    <property type="protein sequence ID" value="GFS13056.1"/>
    <property type="molecule type" value="Genomic_DNA"/>
</dbReference>
<reference evidence="2 3" key="1">
    <citation type="journal article" date="2021" name="Elife">
        <title>Chloroplast acquisition without the gene transfer in kleptoplastic sea slugs, Plakobranchus ocellatus.</title>
        <authorList>
            <person name="Maeda T."/>
            <person name="Takahashi S."/>
            <person name="Yoshida T."/>
            <person name="Shimamura S."/>
            <person name="Takaki Y."/>
            <person name="Nagai Y."/>
            <person name="Toyoda A."/>
            <person name="Suzuki Y."/>
            <person name="Arimoto A."/>
            <person name="Ishii H."/>
            <person name="Satoh N."/>
            <person name="Nishiyama T."/>
            <person name="Hasebe M."/>
            <person name="Maruyama T."/>
            <person name="Minagawa J."/>
            <person name="Obokata J."/>
            <person name="Shigenobu S."/>
        </authorList>
    </citation>
    <scope>NUCLEOTIDE SEQUENCE [LARGE SCALE GENOMIC DNA]</scope>
</reference>
<gene>
    <name evidence="2" type="ORF">ElyMa_004873900</name>
</gene>
<feature type="compositionally biased region" description="Basic and acidic residues" evidence="1">
    <location>
        <begin position="30"/>
        <end position="54"/>
    </location>
</feature>